<evidence type="ECO:0000256" key="2">
    <source>
        <dbReference type="SAM" id="SignalP"/>
    </source>
</evidence>
<name>A0A4V4HEL2_DENBC</name>
<feature type="signal peptide" evidence="2">
    <location>
        <begin position="1"/>
        <end position="22"/>
    </location>
</feature>
<keyword evidence="2" id="KW-0732">Signal</keyword>
<dbReference type="EMBL" id="ML179303">
    <property type="protein sequence ID" value="THU91565.1"/>
    <property type="molecule type" value="Genomic_DNA"/>
</dbReference>
<keyword evidence="4" id="KW-1185">Reference proteome</keyword>
<evidence type="ECO:0000313" key="3">
    <source>
        <dbReference type="EMBL" id="THU91565.1"/>
    </source>
</evidence>
<evidence type="ECO:0000313" key="4">
    <source>
        <dbReference type="Proteomes" id="UP000297245"/>
    </source>
</evidence>
<gene>
    <name evidence="3" type="ORF">K435DRAFT_968111</name>
</gene>
<protein>
    <submittedName>
        <fullName evidence="3">Uncharacterized protein</fullName>
    </submittedName>
</protein>
<feature type="region of interest" description="Disordered" evidence="1">
    <location>
        <begin position="48"/>
        <end position="75"/>
    </location>
</feature>
<reference evidence="3 4" key="1">
    <citation type="journal article" date="2019" name="Nat. Ecol. Evol.">
        <title>Megaphylogeny resolves global patterns of mushroom evolution.</title>
        <authorList>
            <person name="Varga T."/>
            <person name="Krizsan K."/>
            <person name="Foldi C."/>
            <person name="Dima B."/>
            <person name="Sanchez-Garcia M."/>
            <person name="Sanchez-Ramirez S."/>
            <person name="Szollosi G.J."/>
            <person name="Szarkandi J.G."/>
            <person name="Papp V."/>
            <person name="Albert L."/>
            <person name="Andreopoulos W."/>
            <person name="Angelini C."/>
            <person name="Antonin V."/>
            <person name="Barry K.W."/>
            <person name="Bougher N.L."/>
            <person name="Buchanan P."/>
            <person name="Buyck B."/>
            <person name="Bense V."/>
            <person name="Catcheside P."/>
            <person name="Chovatia M."/>
            <person name="Cooper J."/>
            <person name="Damon W."/>
            <person name="Desjardin D."/>
            <person name="Finy P."/>
            <person name="Geml J."/>
            <person name="Haridas S."/>
            <person name="Hughes K."/>
            <person name="Justo A."/>
            <person name="Karasinski D."/>
            <person name="Kautmanova I."/>
            <person name="Kiss B."/>
            <person name="Kocsube S."/>
            <person name="Kotiranta H."/>
            <person name="LaButti K.M."/>
            <person name="Lechner B.E."/>
            <person name="Liimatainen K."/>
            <person name="Lipzen A."/>
            <person name="Lukacs Z."/>
            <person name="Mihaltcheva S."/>
            <person name="Morgado L.N."/>
            <person name="Niskanen T."/>
            <person name="Noordeloos M.E."/>
            <person name="Ohm R.A."/>
            <person name="Ortiz-Santana B."/>
            <person name="Ovrebo C."/>
            <person name="Racz N."/>
            <person name="Riley R."/>
            <person name="Savchenko A."/>
            <person name="Shiryaev A."/>
            <person name="Soop K."/>
            <person name="Spirin V."/>
            <person name="Szebenyi C."/>
            <person name="Tomsovsky M."/>
            <person name="Tulloss R.E."/>
            <person name="Uehling J."/>
            <person name="Grigoriev I.V."/>
            <person name="Vagvolgyi C."/>
            <person name="Papp T."/>
            <person name="Martin F.M."/>
            <person name="Miettinen O."/>
            <person name="Hibbett D.S."/>
            <person name="Nagy L.G."/>
        </authorList>
    </citation>
    <scope>NUCLEOTIDE SEQUENCE [LARGE SCALE GENOMIC DNA]</scope>
    <source>
        <strain evidence="3 4">CBS 962.96</strain>
    </source>
</reference>
<dbReference type="Proteomes" id="UP000297245">
    <property type="component" value="Unassembled WGS sequence"/>
</dbReference>
<dbReference type="AlphaFoldDB" id="A0A4V4HEL2"/>
<proteinExistence type="predicted"/>
<evidence type="ECO:0000256" key="1">
    <source>
        <dbReference type="SAM" id="MobiDB-lite"/>
    </source>
</evidence>
<organism evidence="3 4">
    <name type="scientific">Dendrothele bispora (strain CBS 962.96)</name>
    <dbReference type="NCBI Taxonomy" id="1314807"/>
    <lineage>
        <taxon>Eukaryota</taxon>
        <taxon>Fungi</taxon>
        <taxon>Dikarya</taxon>
        <taxon>Basidiomycota</taxon>
        <taxon>Agaricomycotina</taxon>
        <taxon>Agaricomycetes</taxon>
        <taxon>Agaricomycetidae</taxon>
        <taxon>Agaricales</taxon>
        <taxon>Agaricales incertae sedis</taxon>
        <taxon>Dendrothele</taxon>
    </lineage>
</organism>
<sequence>MRMLSVQTIAAVLLATITFVNAAPAPVPQTEVTRTAVVGTRTILIPAPSPSCRDVNPPNKREPDAEAIRPPICAN</sequence>
<feature type="chain" id="PRO_5020629173" evidence="2">
    <location>
        <begin position="23"/>
        <end position="75"/>
    </location>
</feature>
<accession>A0A4V4HEL2</accession>